<evidence type="ECO:0000256" key="1">
    <source>
        <dbReference type="SAM" id="MobiDB-lite"/>
    </source>
</evidence>
<proteinExistence type="predicted"/>
<protein>
    <submittedName>
        <fullName evidence="2">Uncharacterized protein</fullName>
    </submittedName>
</protein>
<gene>
    <name evidence="2" type="ORF">AVDCRST_MAG37-3340</name>
</gene>
<reference evidence="2" key="1">
    <citation type="submission" date="2020-02" db="EMBL/GenBank/DDBJ databases">
        <authorList>
            <person name="Meier V. D."/>
        </authorList>
    </citation>
    <scope>NUCLEOTIDE SEQUENCE</scope>
    <source>
        <strain evidence="2">AVDCRST_MAG37</strain>
    </source>
</reference>
<sequence>MAWWSITAILSGKKGGGQAQMSRNPGAARPRQWRIDSAYARRRDGPKRTEQAYRILIDGGEENPEKTKRRSG</sequence>
<dbReference type="AlphaFoldDB" id="A0A6J4R3T6"/>
<feature type="region of interest" description="Disordered" evidence="1">
    <location>
        <begin position="14"/>
        <end position="50"/>
    </location>
</feature>
<organism evidence="2">
    <name type="scientific">uncultured Rubrobacteraceae bacterium</name>
    <dbReference type="NCBI Taxonomy" id="349277"/>
    <lineage>
        <taxon>Bacteria</taxon>
        <taxon>Bacillati</taxon>
        <taxon>Actinomycetota</taxon>
        <taxon>Rubrobacteria</taxon>
        <taxon>Rubrobacterales</taxon>
        <taxon>Rubrobacteraceae</taxon>
        <taxon>environmental samples</taxon>
    </lineage>
</organism>
<name>A0A6J4R3T6_9ACTN</name>
<accession>A0A6J4R3T6</accession>
<feature type="compositionally biased region" description="Basic and acidic residues" evidence="1">
    <location>
        <begin position="39"/>
        <end position="50"/>
    </location>
</feature>
<dbReference type="EMBL" id="CADCVD010000168">
    <property type="protein sequence ID" value="CAA9458160.1"/>
    <property type="molecule type" value="Genomic_DNA"/>
</dbReference>
<evidence type="ECO:0000313" key="2">
    <source>
        <dbReference type="EMBL" id="CAA9458160.1"/>
    </source>
</evidence>